<dbReference type="Proteomes" id="UP001341840">
    <property type="component" value="Unassembled WGS sequence"/>
</dbReference>
<organism evidence="1 2">
    <name type="scientific">Stylosanthes scabra</name>
    <dbReference type="NCBI Taxonomy" id="79078"/>
    <lineage>
        <taxon>Eukaryota</taxon>
        <taxon>Viridiplantae</taxon>
        <taxon>Streptophyta</taxon>
        <taxon>Embryophyta</taxon>
        <taxon>Tracheophyta</taxon>
        <taxon>Spermatophyta</taxon>
        <taxon>Magnoliopsida</taxon>
        <taxon>eudicotyledons</taxon>
        <taxon>Gunneridae</taxon>
        <taxon>Pentapetalae</taxon>
        <taxon>rosids</taxon>
        <taxon>fabids</taxon>
        <taxon>Fabales</taxon>
        <taxon>Fabaceae</taxon>
        <taxon>Papilionoideae</taxon>
        <taxon>50 kb inversion clade</taxon>
        <taxon>dalbergioids sensu lato</taxon>
        <taxon>Dalbergieae</taxon>
        <taxon>Pterocarpus clade</taxon>
        <taxon>Stylosanthes</taxon>
    </lineage>
</organism>
<protein>
    <submittedName>
        <fullName evidence="1">Uncharacterized protein</fullName>
    </submittedName>
</protein>
<keyword evidence="2" id="KW-1185">Reference proteome</keyword>
<gene>
    <name evidence="1" type="ORF">PIB30_011136</name>
</gene>
<reference evidence="1 2" key="1">
    <citation type="journal article" date="2023" name="Plants (Basel)">
        <title>Bridging the Gap: Combining Genomics and Transcriptomics Approaches to Understand Stylosanthes scabra, an Orphan Legume from the Brazilian Caatinga.</title>
        <authorList>
            <person name="Ferreira-Neto J.R.C."/>
            <person name="da Silva M.D."/>
            <person name="Binneck E."/>
            <person name="de Melo N.F."/>
            <person name="da Silva R.H."/>
            <person name="de Melo A.L.T.M."/>
            <person name="Pandolfi V."/>
            <person name="Bustamante F.O."/>
            <person name="Brasileiro-Vidal A.C."/>
            <person name="Benko-Iseppon A.M."/>
        </authorList>
    </citation>
    <scope>NUCLEOTIDE SEQUENCE [LARGE SCALE GENOMIC DNA]</scope>
    <source>
        <tissue evidence="1">Leaves</tissue>
    </source>
</reference>
<accession>A0ABU6Q5T8</accession>
<sequence>MGNSIIKSRCHRYQPEVRADMASVEIISLFPCQVMPSECRRQFHSAHLLHKSCSFPVKMHCLPLLET</sequence>
<evidence type="ECO:0000313" key="2">
    <source>
        <dbReference type="Proteomes" id="UP001341840"/>
    </source>
</evidence>
<proteinExistence type="predicted"/>
<dbReference type="EMBL" id="JASCZI010000027">
    <property type="protein sequence ID" value="MED6107121.1"/>
    <property type="molecule type" value="Genomic_DNA"/>
</dbReference>
<name>A0ABU6Q5T8_9FABA</name>
<evidence type="ECO:0000313" key="1">
    <source>
        <dbReference type="EMBL" id="MED6107121.1"/>
    </source>
</evidence>
<comment type="caution">
    <text evidence="1">The sequence shown here is derived from an EMBL/GenBank/DDBJ whole genome shotgun (WGS) entry which is preliminary data.</text>
</comment>